<dbReference type="Pfam" id="PF13185">
    <property type="entry name" value="GAF_2"/>
    <property type="match status" value="1"/>
</dbReference>
<evidence type="ECO:0000259" key="1">
    <source>
        <dbReference type="Pfam" id="PF13185"/>
    </source>
</evidence>
<dbReference type="OrthoDB" id="9796252at2"/>
<keyword evidence="3" id="KW-1185">Reference proteome</keyword>
<evidence type="ECO:0000313" key="2">
    <source>
        <dbReference type="EMBL" id="STX27974.1"/>
    </source>
</evidence>
<protein>
    <submittedName>
        <fullName evidence="2">Fused phosphoenolpyruvate-protein phosphotransferase PtsP/GAF domain</fullName>
    </submittedName>
</protein>
<sequence length="145" mass="15953">MASLNTLLAKILTKFSADVGTIHQLNEQERCLYLVAYTKGLPDNLIAASKRIPVEKESVVGVTYRHKKPVVVSNLSSSDAPIIKPMEKEVGVGGMISAPIFHEQKVIGTIGIGCFIEREFTEKEAQELMRECEQSLALLLLNTNP</sequence>
<name>A0A378I675_9GAMM</name>
<feature type="domain" description="GAF" evidence="1">
    <location>
        <begin position="5"/>
        <end position="128"/>
    </location>
</feature>
<proteinExistence type="predicted"/>
<dbReference type="Proteomes" id="UP000254968">
    <property type="component" value="Unassembled WGS sequence"/>
</dbReference>
<dbReference type="AlphaFoldDB" id="A0A378I675"/>
<evidence type="ECO:0000313" key="3">
    <source>
        <dbReference type="Proteomes" id="UP000254968"/>
    </source>
</evidence>
<gene>
    <name evidence="2" type="ORF">NCTC13315_00496</name>
</gene>
<accession>A0A378I675</accession>
<dbReference type="SUPFAM" id="SSF55781">
    <property type="entry name" value="GAF domain-like"/>
    <property type="match status" value="1"/>
</dbReference>
<dbReference type="Gene3D" id="3.30.450.40">
    <property type="match status" value="1"/>
</dbReference>
<dbReference type="EMBL" id="UGNV01000001">
    <property type="protein sequence ID" value="STX27974.1"/>
    <property type="molecule type" value="Genomic_DNA"/>
</dbReference>
<dbReference type="GO" id="GO:0016740">
    <property type="term" value="F:transferase activity"/>
    <property type="evidence" value="ECO:0007669"/>
    <property type="project" value="UniProtKB-KW"/>
</dbReference>
<keyword evidence="2" id="KW-0808">Transferase</keyword>
<dbReference type="InterPro" id="IPR029016">
    <property type="entry name" value="GAF-like_dom_sf"/>
</dbReference>
<dbReference type="RefSeq" id="WP_160149827.1">
    <property type="nucleotide sequence ID" value="NZ_CAAAHO010000006.1"/>
</dbReference>
<organism evidence="2 3">
    <name type="scientific">Legionella beliardensis</name>
    <dbReference type="NCBI Taxonomy" id="91822"/>
    <lineage>
        <taxon>Bacteria</taxon>
        <taxon>Pseudomonadati</taxon>
        <taxon>Pseudomonadota</taxon>
        <taxon>Gammaproteobacteria</taxon>
        <taxon>Legionellales</taxon>
        <taxon>Legionellaceae</taxon>
        <taxon>Legionella</taxon>
    </lineage>
</organism>
<keyword evidence="2" id="KW-0670">Pyruvate</keyword>
<dbReference type="InterPro" id="IPR003018">
    <property type="entry name" value="GAF"/>
</dbReference>
<reference evidence="2 3" key="1">
    <citation type="submission" date="2018-06" db="EMBL/GenBank/DDBJ databases">
        <authorList>
            <consortium name="Pathogen Informatics"/>
            <person name="Doyle S."/>
        </authorList>
    </citation>
    <scope>NUCLEOTIDE SEQUENCE [LARGE SCALE GENOMIC DNA]</scope>
    <source>
        <strain evidence="2 3">NCTC13315</strain>
    </source>
</reference>